<dbReference type="GO" id="GO:0005886">
    <property type="term" value="C:plasma membrane"/>
    <property type="evidence" value="ECO:0007669"/>
    <property type="project" value="UniProtKB-SubCell"/>
</dbReference>
<dbReference type="GO" id="GO:0015833">
    <property type="term" value="P:peptide transport"/>
    <property type="evidence" value="ECO:0007669"/>
    <property type="project" value="InterPro"/>
</dbReference>
<evidence type="ECO:0000313" key="9">
    <source>
        <dbReference type="EMBL" id="MCW3473291.1"/>
    </source>
</evidence>
<comment type="caution">
    <text evidence="9">The sequence shown here is derived from an EMBL/GenBank/DDBJ whole genome shotgun (WGS) entry which is preliminary data.</text>
</comment>
<dbReference type="NCBIfam" id="NF008453">
    <property type="entry name" value="PRK11308.1"/>
    <property type="match status" value="2"/>
</dbReference>
<evidence type="ECO:0000256" key="2">
    <source>
        <dbReference type="ARBA" id="ARBA00005417"/>
    </source>
</evidence>
<dbReference type="SMART" id="SM00382">
    <property type="entry name" value="AAA"/>
    <property type="match status" value="2"/>
</dbReference>
<sequence>MSAGPLLNIEDLSVALPEGADRRFAVQGVSLPLGRREVLCVVGESGSGKSVLANTVMGLLPAPALRVAGGRIMFDGQELTRLPEESYRELRGRRISMIFQEPMTALNPVLTIGEQIEEVLAAHGMADRRTRRERALELLAAMHLPDPPSLLGAYPFRLSGGQRQRVMIAAALALEPEILIADEPTTALDVTTQKQILRLIREIQERRRLSVLFITHDFGVVADIADKVAVMQHGSLVEYGVAAKVLDAPEHPYTQRLIAAVRRLEDGAEDARPVAAAEPLLEIKGLRKTYRSASGFFGLRKREVRAVDDVTLTIHQGETVGLVGESGSGKTTLGQLVVRLLPADGGELAFRGQEIRTARGARLLGLRKSIQMVFQDPFASLNPRHRVGRILTETPIRHGVTPAQAATRARELLHLVGLDVGAYDRFPHEFSGGQRQRIAIARALALDPELVVADEPVSALDVSVQAQVLELLADLRRRLNLSMLFITHDLRVASRICDRIAVMRGGVIVEIGSTRQIFGDPQHEYTRGLLDSIPGRSWLGIGGGAPVADRATMTL</sequence>
<evidence type="ECO:0000256" key="4">
    <source>
        <dbReference type="ARBA" id="ARBA00022475"/>
    </source>
</evidence>
<dbReference type="InterPro" id="IPR027417">
    <property type="entry name" value="P-loop_NTPase"/>
</dbReference>
<reference evidence="9" key="2">
    <citation type="submission" date="2022-10" db="EMBL/GenBank/DDBJ databases">
        <authorList>
            <person name="Trinh H.N."/>
        </authorList>
    </citation>
    <scope>NUCLEOTIDE SEQUENCE</scope>
    <source>
        <strain evidence="9">RN2-1</strain>
    </source>
</reference>
<comment type="subcellular location">
    <subcellularLocation>
        <location evidence="1">Cell inner membrane</location>
        <topology evidence="1">Peripheral membrane protein</topology>
    </subcellularLocation>
</comment>
<keyword evidence="6 9" id="KW-0067">ATP-binding</keyword>
<gene>
    <name evidence="9" type="ORF">OL599_01745</name>
</gene>
<dbReference type="PANTHER" id="PTHR43297:SF2">
    <property type="entry name" value="DIPEPTIDE TRANSPORT ATP-BINDING PROTEIN DPPD"/>
    <property type="match status" value="1"/>
</dbReference>
<dbReference type="PROSITE" id="PS00211">
    <property type="entry name" value="ABC_TRANSPORTER_1"/>
    <property type="match status" value="2"/>
</dbReference>
<keyword evidence="3" id="KW-0813">Transport</keyword>
<comment type="similarity">
    <text evidence="2">Belongs to the ABC transporter superfamily.</text>
</comment>
<accession>A0AA41YJB1</accession>
<dbReference type="Pfam" id="PF00005">
    <property type="entry name" value="ABC_tran"/>
    <property type="match status" value="2"/>
</dbReference>
<evidence type="ECO:0000256" key="1">
    <source>
        <dbReference type="ARBA" id="ARBA00004417"/>
    </source>
</evidence>
<dbReference type="NCBIfam" id="NF007739">
    <property type="entry name" value="PRK10419.1"/>
    <property type="match status" value="2"/>
</dbReference>
<dbReference type="InterPro" id="IPR050388">
    <property type="entry name" value="ABC_Ni/Peptide_Import"/>
</dbReference>
<proteinExistence type="inferred from homology"/>
<dbReference type="CDD" id="cd03257">
    <property type="entry name" value="ABC_NikE_OppD_transporters"/>
    <property type="match status" value="2"/>
</dbReference>
<dbReference type="GO" id="GO:0055085">
    <property type="term" value="P:transmembrane transport"/>
    <property type="evidence" value="ECO:0007669"/>
    <property type="project" value="UniProtKB-ARBA"/>
</dbReference>
<feature type="domain" description="ABC transporter" evidence="8">
    <location>
        <begin position="281"/>
        <end position="530"/>
    </location>
</feature>
<keyword evidence="10" id="KW-1185">Reference proteome</keyword>
<evidence type="ECO:0000256" key="5">
    <source>
        <dbReference type="ARBA" id="ARBA00022741"/>
    </source>
</evidence>
<dbReference type="GO" id="GO:0016887">
    <property type="term" value="F:ATP hydrolysis activity"/>
    <property type="evidence" value="ECO:0007669"/>
    <property type="project" value="InterPro"/>
</dbReference>
<protein>
    <submittedName>
        <fullName evidence="9">ABC transporter ATP-binding protein</fullName>
    </submittedName>
</protein>
<evidence type="ECO:0000256" key="3">
    <source>
        <dbReference type="ARBA" id="ARBA00022448"/>
    </source>
</evidence>
<name>A0AA41YJB1_9PROT</name>
<dbReference type="InterPro" id="IPR017871">
    <property type="entry name" value="ABC_transporter-like_CS"/>
</dbReference>
<evidence type="ECO:0000256" key="6">
    <source>
        <dbReference type="ARBA" id="ARBA00022840"/>
    </source>
</evidence>
<keyword evidence="7" id="KW-0472">Membrane</keyword>
<dbReference type="Pfam" id="PF08352">
    <property type="entry name" value="oligo_HPY"/>
    <property type="match status" value="2"/>
</dbReference>
<dbReference type="PROSITE" id="PS50893">
    <property type="entry name" value="ABC_TRANSPORTER_2"/>
    <property type="match status" value="2"/>
</dbReference>
<dbReference type="RefSeq" id="WP_264711868.1">
    <property type="nucleotide sequence ID" value="NZ_JAPDNT010000001.1"/>
</dbReference>
<dbReference type="Gene3D" id="3.40.50.300">
    <property type="entry name" value="P-loop containing nucleotide triphosphate hydrolases"/>
    <property type="match status" value="2"/>
</dbReference>
<dbReference type="EMBL" id="JAPDNT010000001">
    <property type="protein sequence ID" value="MCW3473291.1"/>
    <property type="molecule type" value="Genomic_DNA"/>
</dbReference>
<dbReference type="GO" id="GO:0005524">
    <property type="term" value="F:ATP binding"/>
    <property type="evidence" value="ECO:0007669"/>
    <property type="project" value="UniProtKB-KW"/>
</dbReference>
<feature type="domain" description="ABC transporter" evidence="8">
    <location>
        <begin position="7"/>
        <end position="258"/>
    </location>
</feature>
<dbReference type="SUPFAM" id="SSF52540">
    <property type="entry name" value="P-loop containing nucleoside triphosphate hydrolases"/>
    <property type="match status" value="2"/>
</dbReference>
<keyword evidence="5" id="KW-0547">Nucleotide-binding</keyword>
<organism evidence="9 10">
    <name type="scientific">Limobrevibacterium gyesilva</name>
    <dbReference type="NCBI Taxonomy" id="2991712"/>
    <lineage>
        <taxon>Bacteria</taxon>
        <taxon>Pseudomonadati</taxon>
        <taxon>Pseudomonadota</taxon>
        <taxon>Alphaproteobacteria</taxon>
        <taxon>Acetobacterales</taxon>
        <taxon>Acetobacteraceae</taxon>
        <taxon>Limobrevibacterium</taxon>
    </lineage>
</organism>
<evidence type="ECO:0000313" key="10">
    <source>
        <dbReference type="Proteomes" id="UP001165679"/>
    </source>
</evidence>
<dbReference type="Proteomes" id="UP001165679">
    <property type="component" value="Unassembled WGS sequence"/>
</dbReference>
<dbReference type="InterPro" id="IPR013563">
    <property type="entry name" value="Oligopep_ABC_C"/>
</dbReference>
<keyword evidence="4" id="KW-1003">Cell membrane</keyword>
<dbReference type="InterPro" id="IPR003439">
    <property type="entry name" value="ABC_transporter-like_ATP-bd"/>
</dbReference>
<reference evidence="9" key="1">
    <citation type="submission" date="2022-09" db="EMBL/GenBank/DDBJ databases">
        <title>Rhodovastum sp. nov. RN2-1 isolated from soil in Seongnam, South Korea.</title>
        <authorList>
            <person name="Le N.T."/>
        </authorList>
    </citation>
    <scope>NUCLEOTIDE SEQUENCE</scope>
    <source>
        <strain evidence="9">RN2-1</strain>
    </source>
</reference>
<dbReference type="InterPro" id="IPR003593">
    <property type="entry name" value="AAA+_ATPase"/>
</dbReference>
<evidence type="ECO:0000259" key="8">
    <source>
        <dbReference type="PROSITE" id="PS50893"/>
    </source>
</evidence>
<evidence type="ECO:0000256" key="7">
    <source>
        <dbReference type="ARBA" id="ARBA00023136"/>
    </source>
</evidence>
<dbReference type="PANTHER" id="PTHR43297">
    <property type="entry name" value="OLIGOPEPTIDE TRANSPORT ATP-BINDING PROTEIN APPD"/>
    <property type="match status" value="1"/>
</dbReference>
<dbReference type="FunFam" id="3.40.50.300:FF:000016">
    <property type="entry name" value="Oligopeptide ABC transporter ATP-binding component"/>
    <property type="match status" value="2"/>
</dbReference>
<dbReference type="AlphaFoldDB" id="A0AA41YJB1"/>